<comment type="caution">
    <text evidence="1">The sequence shown here is derived from an EMBL/GenBank/DDBJ whole genome shotgun (WGS) entry which is preliminary data.</text>
</comment>
<evidence type="ECO:0000313" key="2">
    <source>
        <dbReference type="Proteomes" id="UP001219934"/>
    </source>
</evidence>
<protein>
    <submittedName>
        <fullName evidence="1">Uncharacterized protein</fullName>
    </submittedName>
</protein>
<keyword evidence="2" id="KW-1185">Reference proteome</keyword>
<organism evidence="1 2">
    <name type="scientific">Pogonophryne albipinna</name>
    <dbReference type="NCBI Taxonomy" id="1090488"/>
    <lineage>
        <taxon>Eukaryota</taxon>
        <taxon>Metazoa</taxon>
        <taxon>Chordata</taxon>
        <taxon>Craniata</taxon>
        <taxon>Vertebrata</taxon>
        <taxon>Euteleostomi</taxon>
        <taxon>Actinopterygii</taxon>
        <taxon>Neopterygii</taxon>
        <taxon>Teleostei</taxon>
        <taxon>Neoteleostei</taxon>
        <taxon>Acanthomorphata</taxon>
        <taxon>Eupercaria</taxon>
        <taxon>Perciformes</taxon>
        <taxon>Notothenioidei</taxon>
        <taxon>Pogonophryne</taxon>
    </lineage>
</organism>
<dbReference type="EMBL" id="JAPTMU010000071">
    <property type="protein sequence ID" value="KAJ4922395.1"/>
    <property type="molecule type" value="Genomic_DNA"/>
</dbReference>
<proteinExistence type="predicted"/>
<reference evidence="1" key="1">
    <citation type="submission" date="2022-11" db="EMBL/GenBank/DDBJ databases">
        <title>Chromosome-level genome of Pogonophryne albipinna.</title>
        <authorList>
            <person name="Jo E."/>
        </authorList>
    </citation>
    <scope>NUCLEOTIDE SEQUENCE</scope>
    <source>
        <strain evidence="1">SGF0006</strain>
        <tissue evidence="1">Muscle</tissue>
    </source>
</reference>
<evidence type="ECO:0000313" key="1">
    <source>
        <dbReference type="EMBL" id="KAJ4922395.1"/>
    </source>
</evidence>
<dbReference type="Proteomes" id="UP001219934">
    <property type="component" value="Unassembled WGS sequence"/>
</dbReference>
<sequence length="73" mass="8358">MADHVSFIGEHSMEKLQQMFKVYRIGDMDLSIADIWLIRKSCSAVFHWSEVSVNMPLTACWGSVRAETSPPER</sequence>
<dbReference type="AlphaFoldDB" id="A0AAD6F6D8"/>
<gene>
    <name evidence="1" type="ORF">JOQ06_013954</name>
</gene>
<accession>A0AAD6F6D8</accession>
<name>A0AAD6F6D8_9TELE</name>